<keyword evidence="2" id="KW-1133">Transmembrane helix</keyword>
<feature type="compositionally biased region" description="Basic residues" evidence="1">
    <location>
        <begin position="380"/>
        <end position="403"/>
    </location>
</feature>
<protein>
    <submittedName>
        <fullName evidence="3">Uncharacterized protein</fullName>
    </submittedName>
</protein>
<organism evidence="3 4">
    <name type="scientific">Blomia tropicalis</name>
    <name type="common">Mite</name>
    <dbReference type="NCBI Taxonomy" id="40697"/>
    <lineage>
        <taxon>Eukaryota</taxon>
        <taxon>Metazoa</taxon>
        <taxon>Ecdysozoa</taxon>
        <taxon>Arthropoda</taxon>
        <taxon>Chelicerata</taxon>
        <taxon>Arachnida</taxon>
        <taxon>Acari</taxon>
        <taxon>Acariformes</taxon>
        <taxon>Sarcoptiformes</taxon>
        <taxon>Astigmata</taxon>
        <taxon>Glycyphagoidea</taxon>
        <taxon>Echimyopodidae</taxon>
        <taxon>Blomia</taxon>
    </lineage>
</organism>
<dbReference type="EMBL" id="JAPWDV010000002">
    <property type="protein sequence ID" value="KAJ6219076.1"/>
    <property type="molecule type" value="Genomic_DNA"/>
</dbReference>
<proteinExistence type="predicted"/>
<comment type="caution">
    <text evidence="3">The sequence shown here is derived from an EMBL/GenBank/DDBJ whole genome shotgun (WGS) entry which is preliminary data.</text>
</comment>
<evidence type="ECO:0000313" key="4">
    <source>
        <dbReference type="Proteomes" id="UP001142055"/>
    </source>
</evidence>
<gene>
    <name evidence="3" type="ORF">RDWZM_004888</name>
</gene>
<keyword evidence="2" id="KW-0812">Transmembrane</keyword>
<feature type="region of interest" description="Disordered" evidence="1">
    <location>
        <begin position="376"/>
        <end position="437"/>
    </location>
</feature>
<reference evidence="3" key="1">
    <citation type="submission" date="2022-12" db="EMBL/GenBank/DDBJ databases">
        <title>Genome assemblies of Blomia tropicalis.</title>
        <authorList>
            <person name="Cui Y."/>
        </authorList>
    </citation>
    <scope>NUCLEOTIDE SEQUENCE</scope>
    <source>
        <tissue evidence="3">Adult mites</tissue>
    </source>
</reference>
<keyword evidence="4" id="KW-1185">Reference proteome</keyword>
<feature type="transmembrane region" description="Helical" evidence="2">
    <location>
        <begin position="303"/>
        <end position="323"/>
    </location>
</feature>
<dbReference type="AlphaFoldDB" id="A0A9Q0M4K5"/>
<feature type="compositionally biased region" description="Basic residues" evidence="1">
    <location>
        <begin position="423"/>
        <end position="437"/>
    </location>
</feature>
<evidence type="ECO:0000313" key="3">
    <source>
        <dbReference type="EMBL" id="KAJ6219076.1"/>
    </source>
</evidence>
<dbReference type="Proteomes" id="UP001142055">
    <property type="component" value="Chromosome 2"/>
</dbReference>
<name>A0A9Q0M4K5_BLOTA</name>
<feature type="compositionally biased region" description="Polar residues" evidence="1">
    <location>
        <begin position="411"/>
        <end position="422"/>
    </location>
</feature>
<accession>A0A9Q0M4K5</accession>
<keyword evidence="2" id="KW-0472">Membrane</keyword>
<sequence>MCSIFDHCNRDDKHCKQLQDGIGIVATIGLLSDRLICVAKYDESKEPFRVYDMPSYAFDSNGYTAHLHYTNGTNHKWSNLINVLLTKSYRSTQIVSIQDNSTNDFIYIQRNNDALVYDIKHEMVSKLPIHFSSDMIWISSIESWIFYGMRKQGKNWRIAKYKFIGSLVITELNQIEPISTLFYICFIDNDDYGGNILMKKDSCNQPTKEWQILTGFDDKDHIYLLGYFDNLMMKPTTTIIDKSSMSSKVGQSSPIKKVSLKKFITCSAAPLPPPTSFPIIRPLPKNVSTTNKSNTFGLSNTTLVLIIIFFLIIIPVCALLIYYKMTGTIDNASGQVKMIQSEPKQNSDEIKILRSQTMVIPATTHSTQTNIELSVVSKNQNKRSQNKNSSNKKSKKVSTKSSKRKNESKNCSKISDNTNSCITKHKPKTNKNVKKKK</sequence>
<evidence type="ECO:0000256" key="1">
    <source>
        <dbReference type="SAM" id="MobiDB-lite"/>
    </source>
</evidence>
<evidence type="ECO:0000256" key="2">
    <source>
        <dbReference type="SAM" id="Phobius"/>
    </source>
</evidence>